<dbReference type="Proteomes" id="UP001187192">
    <property type="component" value="Unassembled WGS sequence"/>
</dbReference>
<comment type="caution">
    <text evidence="2">The sequence shown here is derived from an EMBL/GenBank/DDBJ whole genome shotgun (WGS) entry which is preliminary data.</text>
</comment>
<proteinExistence type="predicted"/>
<evidence type="ECO:0000313" key="2">
    <source>
        <dbReference type="EMBL" id="GMN60408.1"/>
    </source>
</evidence>
<name>A0AA88IY50_FICCA</name>
<dbReference type="InterPro" id="IPR005162">
    <property type="entry name" value="Retrotrans_gag_dom"/>
</dbReference>
<sequence length="472" mass="54527">MPYRSTPPDFRALIIARYGTLPDEEANMPYHDPNIYNDMYMRQYLNYVAEWYTYPNESMGHYCRRFQDTMLPYIPRELDDPEWRALHIIRDGLPPEVKQFVPTPIMGITLEDMMDAIIEVEIIACMVQVVAQEDDYILVPYDDAGIPEPLFEGGPFLPEDPILAIPLQEIPPEEAKADADGNEEDPADLLAVPEDQPEDPPVIIIASDDDAEDDVEEIIDIEEPEDDPEEIARFNQIPQVKVVPPQENPVPPVVPQVPEVHHEIPQNAEVPLAPVGIQANPPLIMEDLLYERFRRMKTPEFEGPMDPMEADNWLIDIQDARHWWMTVQMCRNVATMSWQNFVTEFRTMYYNREILAAQQDEFNNFKQGSMTVLEAVKKLEQLARLCPKLEPNETEKVRRIMKMFRTDITKQVSAGSSPPTLVSDCISRVIRAEYWINKDKEAMAQIFKAKKEENAVVKQSQPRQNQELYLRG</sequence>
<organism evidence="2 3">
    <name type="scientific">Ficus carica</name>
    <name type="common">Common fig</name>
    <dbReference type="NCBI Taxonomy" id="3494"/>
    <lineage>
        <taxon>Eukaryota</taxon>
        <taxon>Viridiplantae</taxon>
        <taxon>Streptophyta</taxon>
        <taxon>Embryophyta</taxon>
        <taxon>Tracheophyta</taxon>
        <taxon>Spermatophyta</taxon>
        <taxon>Magnoliopsida</taxon>
        <taxon>eudicotyledons</taxon>
        <taxon>Gunneridae</taxon>
        <taxon>Pentapetalae</taxon>
        <taxon>rosids</taxon>
        <taxon>fabids</taxon>
        <taxon>Rosales</taxon>
        <taxon>Moraceae</taxon>
        <taxon>Ficeae</taxon>
        <taxon>Ficus</taxon>
    </lineage>
</organism>
<evidence type="ECO:0000313" key="3">
    <source>
        <dbReference type="Proteomes" id="UP001187192"/>
    </source>
</evidence>
<protein>
    <recommendedName>
        <fullName evidence="1">Retrotransposon gag domain-containing protein</fullName>
    </recommendedName>
</protein>
<evidence type="ECO:0000259" key="1">
    <source>
        <dbReference type="Pfam" id="PF03732"/>
    </source>
</evidence>
<dbReference type="AlphaFoldDB" id="A0AA88IY50"/>
<dbReference type="Pfam" id="PF03732">
    <property type="entry name" value="Retrotrans_gag"/>
    <property type="match status" value="1"/>
</dbReference>
<feature type="domain" description="Retrotransposon gag" evidence="1">
    <location>
        <begin position="319"/>
        <end position="402"/>
    </location>
</feature>
<keyword evidence="3" id="KW-1185">Reference proteome</keyword>
<accession>A0AA88IY50</accession>
<reference evidence="2" key="1">
    <citation type="submission" date="2023-07" db="EMBL/GenBank/DDBJ databases">
        <title>draft genome sequence of fig (Ficus carica).</title>
        <authorList>
            <person name="Takahashi T."/>
            <person name="Nishimura K."/>
        </authorList>
    </citation>
    <scope>NUCLEOTIDE SEQUENCE</scope>
</reference>
<gene>
    <name evidence="2" type="ORF">TIFTF001_029512</name>
</gene>
<dbReference type="EMBL" id="BTGU01000098">
    <property type="protein sequence ID" value="GMN60408.1"/>
    <property type="molecule type" value="Genomic_DNA"/>
</dbReference>